<keyword evidence="1" id="KW-0614">Plasmid</keyword>
<dbReference type="AlphaFoldDB" id="A0A067YBY2"/>
<protein>
    <submittedName>
        <fullName evidence="1">Uncharacterized protein</fullName>
    </submittedName>
</protein>
<organism evidence="1">
    <name type="scientific">Leptospira interrogans serovar Canicola</name>
    <dbReference type="NCBI Taxonomy" id="211880"/>
    <lineage>
        <taxon>Bacteria</taxon>
        <taxon>Pseudomonadati</taxon>
        <taxon>Spirochaetota</taxon>
        <taxon>Spirochaetia</taxon>
        <taxon>Leptospirales</taxon>
        <taxon>Leptospiraceae</taxon>
        <taxon>Leptospira</taxon>
    </lineage>
</organism>
<name>A0A067YBY2_LEPIR</name>
<evidence type="ECO:0000313" key="1">
    <source>
        <dbReference type="EMBL" id="AGZ84931.1"/>
    </source>
</evidence>
<reference evidence="1" key="1">
    <citation type="submission" date="2013-09" db="EMBL/GenBank/DDBJ databases">
        <authorList>
            <person name="Huang L."/>
            <person name="Zeng L."/>
            <person name="Zhu Y."/>
            <person name="Guo X."/>
        </authorList>
    </citation>
    <scope>NUCLEOTIDE SEQUENCE</scope>
    <source>
        <strain evidence="1">Gui44</strain>
        <plasmid evidence="1">pGui1</plasmid>
    </source>
</reference>
<dbReference type="EMBL" id="KF648557">
    <property type="protein sequence ID" value="AGZ84931.1"/>
    <property type="molecule type" value="Genomic_DNA"/>
</dbReference>
<accession>A0A067YBY2</accession>
<reference evidence="1" key="2">
    <citation type="journal article" date="2014" name="PLoS Negl. Trop. Dis.">
        <title>Isolation and Characterization of Two Novel Plasmids from Pathogenic Leptospira interrogans Serogroup Canicola Serovar Canicola Strain Gui44.</title>
        <authorList>
            <person name="Zhu W.N."/>
            <person name="Huang L.L."/>
            <person name="Zeng L.B."/>
            <person name="Zhuang X.R."/>
            <person name="Chen C.Y."/>
            <person name="Wang Y.Z."/>
            <person name="Qin J.H."/>
            <person name="Zhu Y.Z."/>
            <person name="Guo X.K."/>
        </authorList>
    </citation>
    <scope>NUCLEOTIDE SEQUENCE</scope>
    <source>
        <strain evidence="1">Gui44</strain>
        <plasmid evidence="1">pGui1</plasmid>
    </source>
</reference>
<proteinExistence type="predicted"/>
<sequence>MIISIYCNHKFQIPDNLQKQINYSSLVTLFWPKNHRSFLRKFNKILRNAFVVFSKFGKVFCKVGILRRIESLQRSYRKWSYDLELKEEIGYFIASWFKILTAN</sequence>
<geneLocation type="plasmid" evidence="1">
    <name>pGui1</name>
</geneLocation>